<comment type="caution">
    <text evidence="1">The sequence shown here is derived from an EMBL/GenBank/DDBJ whole genome shotgun (WGS) entry which is preliminary data.</text>
</comment>
<name>A0AAW0Z754_9TREE</name>
<dbReference type="AlphaFoldDB" id="A0AAW0Z754"/>
<dbReference type="RefSeq" id="XP_066806271.1">
    <property type="nucleotide sequence ID" value="XM_066943729.1"/>
</dbReference>
<gene>
    <name evidence="1" type="ORF">IAR55_000595</name>
</gene>
<reference evidence="1 2" key="1">
    <citation type="journal article" date="2024" name="bioRxiv">
        <title>Comparative genomics of Cryptococcus and Kwoniella reveals pathogenesis evolution and contrasting karyotype dynamics via intercentromeric recombination or chromosome fusion.</title>
        <authorList>
            <person name="Coelho M.A."/>
            <person name="David-Palma M."/>
            <person name="Shea T."/>
            <person name="Bowers K."/>
            <person name="McGinley-Smith S."/>
            <person name="Mohammad A.W."/>
            <person name="Gnirke A."/>
            <person name="Yurkov A.M."/>
            <person name="Nowrousian M."/>
            <person name="Sun S."/>
            <person name="Cuomo C.A."/>
            <person name="Heitman J."/>
        </authorList>
    </citation>
    <scope>NUCLEOTIDE SEQUENCE [LARGE SCALE GENOMIC DNA]</scope>
    <source>
        <strain evidence="1 2">CBS 13917</strain>
    </source>
</reference>
<proteinExistence type="predicted"/>
<protein>
    <recommendedName>
        <fullName evidence="3">F-box domain-containing protein</fullName>
    </recommendedName>
</protein>
<sequence>MSTSKLVDQLSPKLASTQVASNTDILLSVLSHLTASPSTLFSCLLVSRTFFFPSASILYRTITIHPNDPDLFVGSTRPESPYPQPSSFGKNNLLPLIRECVVSLHGINECPFVQHYIQPLPNLHTLHLAGGKRPKSLDENDVCREEQCQFVQKVCVTAKKVVVRRPDLGVKRQGGAGGGVLGSMRGLEEVVMKLRPCQLPLYLAASQDAGVKEYTWPYRYSSLGRTKEIKLVWWDERHSYRIEGYEIRSRGFRGMSRLDFHGSGIGTIHMKGCEYCDQQGCVRYSPHAAVQLPALMRRLGEDTQVERVRIYNVDNTAREQWIDGKISVEEVKQRMKEAFLQGRRMKKNDGDDYRPSERGETDIRGKSDISISFHTAEEYLNSSARYNGEIDDQELVYWQRKVTPTEEWKRQRVEAIEFTRDIDGGAETEYLDGLSEEELEAYISRVRSCGESDRREREAEETATIVGL</sequence>
<accession>A0AAW0Z754</accession>
<keyword evidence="2" id="KW-1185">Reference proteome</keyword>
<dbReference type="KEGG" id="kne:92177855"/>
<dbReference type="GeneID" id="92177855"/>
<evidence type="ECO:0000313" key="2">
    <source>
        <dbReference type="Proteomes" id="UP001388673"/>
    </source>
</evidence>
<organism evidence="1 2">
    <name type="scientific">Kwoniella newhampshirensis</name>
    <dbReference type="NCBI Taxonomy" id="1651941"/>
    <lineage>
        <taxon>Eukaryota</taxon>
        <taxon>Fungi</taxon>
        <taxon>Dikarya</taxon>
        <taxon>Basidiomycota</taxon>
        <taxon>Agaricomycotina</taxon>
        <taxon>Tremellomycetes</taxon>
        <taxon>Tremellales</taxon>
        <taxon>Cryptococcaceae</taxon>
        <taxon>Kwoniella</taxon>
    </lineage>
</organism>
<evidence type="ECO:0008006" key="3">
    <source>
        <dbReference type="Google" id="ProtNLM"/>
    </source>
</evidence>
<evidence type="ECO:0000313" key="1">
    <source>
        <dbReference type="EMBL" id="KAK8870025.1"/>
    </source>
</evidence>
<dbReference type="EMBL" id="JBCAWK010000001">
    <property type="protein sequence ID" value="KAK8870025.1"/>
    <property type="molecule type" value="Genomic_DNA"/>
</dbReference>
<dbReference type="Proteomes" id="UP001388673">
    <property type="component" value="Unassembled WGS sequence"/>
</dbReference>